<feature type="compositionally biased region" description="Basic and acidic residues" evidence="1">
    <location>
        <begin position="42"/>
        <end position="55"/>
    </location>
</feature>
<evidence type="ECO:0000256" key="1">
    <source>
        <dbReference type="SAM" id="MobiDB-lite"/>
    </source>
</evidence>
<name>A0A0F6H409_LEPIR</name>
<evidence type="ECO:0000313" key="2">
    <source>
        <dbReference type="EMBL" id="EKO22931.1"/>
    </source>
</evidence>
<accession>A0A0F6H409</accession>
<dbReference type="AlphaFoldDB" id="A0A0F6H409"/>
<dbReference type="AntiFam" id="ANF00049">
    <property type="entry name" value="Contained within insertion sequence ISlin1"/>
</dbReference>
<organism evidence="2 3">
    <name type="scientific">Leptospira interrogans str. UI 12621</name>
    <dbReference type="NCBI Taxonomy" id="1049937"/>
    <lineage>
        <taxon>Bacteria</taxon>
        <taxon>Pseudomonadati</taxon>
        <taxon>Spirochaetota</taxon>
        <taxon>Spirochaetia</taxon>
        <taxon>Leptospirales</taxon>
        <taxon>Leptospiraceae</taxon>
        <taxon>Leptospira</taxon>
    </lineage>
</organism>
<dbReference type="Proteomes" id="UP000006324">
    <property type="component" value="Unassembled WGS sequence"/>
</dbReference>
<evidence type="ECO:0000313" key="3">
    <source>
        <dbReference type="Proteomes" id="UP000006324"/>
    </source>
</evidence>
<proteinExistence type="predicted"/>
<sequence length="171" mass="19160">MDRRSGLKNAHFSSVPTRMSLFTCKKYVFLIKKTFPPPPPPKNRENSTQRLSTDRVGKLSTTLSMNRVGKLSTTLSMNRVGKLSTTLSMNRVGKLSTTLSMNRVGKLSTTLSMNRVGKLSTTLSMNRVVGRELSFTEDFVVIPTQIYIEIQLFVGKVMIKFMLSSAFSKII</sequence>
<gene>
    <name evidence="2" type="ORF">LEP1GSC104_1395</name>
</gene>
<comment type="caution">
    <text evidence="2">The sequence shown here is derived from an EMBL/GenBank/DDBJ whole genome shotgun (WGS) entry which is preliminary data.</text>
</comment>
<protein>
    <submittedName>
        <fullName evidence="2">Uncharacterized protein</fullName>
    </submittedName>
</protein>
<reference evidence="2 3" key="1">
    <citation type="submission" date="2012-09" db="EMBL/GenBank/DDBJ databases">
        <authorList>
            <person name="Harkins D.M."/>
            <person name="Durkin A.S."/>
            <person name="Brinkac L.M."/>
            <person name="Selengut J.D."/>
            <person name="Sanka R."/>
            <person name="DePew J."/>
            <person name="Purushe J."/>
            <person name="Chanthongthip A."/>
            <person name="Lattana O."/>
            <person name="Phetsouvanh R."/>
            <person name="Newton P.N."/>
            <person name="Vinetz J.M."/>
            <person name="Sutton G.G."/>
            <person name="Nelson W.C."/>
            <person name="Fouts D.E."/>
        </authorList>
    </citation>
    <scope>NUCLEOTIDE SEQUENCE [LARGE SCALE GENOMIC DNA]</scope>
    <source>
        <strain evidence="2 3">UI 12621</strain>
    </source>
</reference>
<dbReference type="EMBL" id="AHNQ02000057">
    <property type="protein sequence ID" value="EKO22931.1"/>
    <property type="molecule type" value="Genomic_DNA"/>
</dbReference>
<feature type="region of interest" description="Disordered" evidence="1">
    <location>
        <begin position="34"/>
        <end position="55"/>
    </location>
</feature>